<dbReference type="InterPro" id="IPR007197">
    <property type="entry name" value="rSAM"/>
</dbReference>
<dbReference type="Proteomes" id="UP000295008">
    <property type="component" value="Unassembled WGS sequence"/>
</dbReference>
<evidence type="ECO:0000256" key="6">
    <source>
        <dbReference type="ARBA" id="ARBA00023002"/>
    </source>
</evidence>
<dbReference type="InterPro" id="IPR034457">
    <property type="entry name" value="Organic_radical-activating"/>
</dbReference>
<dbReference type="OrthoDB" id="9782387at2"/>
<evidence type="ECO:0000256" key="2">
    <source>
        <dbReference type="ARBA" id="ARBA00009777"/>
    </source>
</evidence>
<keyword evidence="3" id="KW-0004">4Fe-4S</keyword>
<dbReference type="InterPro" id="IPR058240">
    <property type="entry name" value="rSAM_sf"/>
</dbReference>
<keyword evidence="5" id="KW-0479">Metal-binding</keyword>
<keyword evidence="4" id="KW-0949">S-adenosyl-L-methionine</keyword>
<dbReference type="AlphaFoldDB" id="A0A4R1S5G9"/>
<keyword evidence="8" id="KW-0411">Iron-sulfur</keyword>
<evidence type="ECO:0000256" key="8">
    <source>
        <dbReference type="ARBA" id="ARBA00023014"/>
    </source>
</evidence>
<dbReference type="RefSeq" id="WP_132013260.1">
    <property type="nucleotide sequence ID" value="NZ_SLUN01000004.1"/>
</dbReference>
<comment type="cofactor">
    <cofactor evidence="1">
        <name>[4Fe-4S] cluster</name>
        <dbReference type="ChEBI" id="CHEBI:49883"/>
    </cofactor>
</comment>
<protein>
    <submittedName>
        <fullName evidence="10">Pyruvate formate lyase activating enzyme</fullName>
    </submittedName>
</protein>
<evidence type="ECO:0000259" key="9">
    <source>
        <dbReference type="PROSITE" id="PS51918"/>
    </source>
</evidence>
<dbReference type="InterPro" id="IPR001989">
    <property type="entry name" value="Radical_activat_CS"/>
</dbReference>
<evidence type="ECO:0000256" key="7">
    <source>
        <dbReference type="ARBA" id="ARBA00023004"/>
    </source>
</evidence>
<gene>
    <name evidence="10" type="ORF">EDC14_1004212</name>
</gene>
<dbReference type="PANTHER" id="PTHR30352">
    <property type="entry name" value="PYRUVATE FORMATE-LYASE-ACTIVATING ENZYME"/>
    <property type="match status" value="1"/>
</dbReference>
<keyword evidence="11" id="KW-1185">Reference proteome</keyword>
<dbReference type="Gene3D" id="3.20.20.70">
    <property type="entry name" value="Aldolase class I"/>
    <property type="match status" value="1"/>
</dbReference>
<evidence type="ECO:0000256" key="5">
    <source>
        <dbReference type="ARBA" id="ARBA00022723"/>
    </source>
</evidence>
<feature type="domain" description="Radical SAM core" evidence="9">
    <location>
        <begin position="13"/>
        <end position="240"/>
    </location>
</feature>
<dbReference type="SFLD" id="SFLDS00029">
    <property type="entry name" value="Radical_SAM"/>
    <property type="match status" value="1"/>
</dbReference>
<dbReference type="PANTHER" id="PTHR30352:SF5">
    <property type="entry name" value="PYRUVATE FORMATE-LYASE 1-ACTIVATING ENZYME"/>
    <property type="match status" value="1"/>
</dbReference>
<organism evidence="10 11">
    <name type="scientific">Hydrogenispora ethanolica</name>
    <dbReference type="NCBI Taxonomy" id="1082276"/>
    <lineage>
        <taxon>Bacteria</taxon>
        <taxon>Bacillati</taxon>
        <taxon>Bacillota</taxon>
        <taxon>Hydrogenispora</taxon>
    </lineage>
</organism>
<dbReference type="PROSITE" id="PS01087">
    <property type="entry name" value="RADICAL_ACTIVATING"/>
    <property type="match status" value="1"/>
</dbReference>
<keyword evidence="10" id="KW-0670">Pyruvate</keyword>
<dbReference type="GO" id="GO:0016491">
    <property type="term" value="F:oxidoreductase activity"/>
    <property type="evidence" value="ECO:0007669"/>
    <property type="project" value="UniProtKB-KW"/>
</dbReference>
<name>A0A4R1S5G9_HYDET</name>
<accession>A0A4R1S5G9</accession>
<keyword evidence="10" id="KW-0456">Lyase</keyword>
<dbReference type="SUPFAM" id="SSF102114">
    <property type="entry name" value="Radical SAM enzymes"/>
    <property type="match status" value="1"/>
</dbReference>
<evidence type="ECO:0000256" key="1">
    <source>
        <dbReference type="ARBA" id="ARBA00001966"/>
    </source>
</evidence>
<evidence type="ECO:0000256" key="4">
    <source>
        <dbReference type="ARBA" id="ARBA00022691"/>
    </source>
</evidence>
<sequence length="240" mass="26731">MGKIQSIQSFSTVDGPGSRAVVFFQGCPMGCVFCHNPDSWAATGGEELEVEVLLRRLERFRPFLRQPGLTLSGGEPLFQPQFALELMERAKRAGWHVALDTSGWGPPETFIRIATAADLVIFSIKHPLSPERLAPHCNSRDISQNWRALARLPIPVWLRYVLIPGWSDQSEALAALAGMARQLPNLERLEVLPFNSLAEEKWHQTGLTSPLFQGTPLRVTEEAVRAAERLIGWQPDGKSK</sequence>
<evidence type="ECO:0000256" key="3">
    <source>
        <dbReference type="ARBA" id="ARBA00022485"/>
    </source>
</evidence>
<comment type="similarity">
    <text evidence="2">Belongs to the organic radical-activating enzymes family.</text>
</comment>
<dbReference type="GO" id="GO:0046872">
    <property type="term" value="F:metal ion binding"/>
    <property type="evidence" value="ECO:0007669"/>
    <property type="project" value="UniProtKB-KW"/>
</dbReference>
<evidence type="ECO:0000313" key="10">
    <source>
        <dbReference type="EMBL" id="TCL74274.1"/>
    </source>
</evidence>
<dbReference type="EMBL" id="SLUN01000004">
    <property type="protein sequence ID" value="TCL74274.1"/>
    <property type="molecule type" value="Genomic_DNA"/>
</dbReference>
<evidence type="ECO:0000313" key="11">
    <source>
        <dbReference type="Proteomes" id="UP000295008"/>
    </source>
</evidence>
<dbReference type="SFLD" id="SFLDG01066">
    <property type="entry name" value="organic_radical-activating_enz"/>
    <property type="match status" value="1"/>
</dbReference>
<dbReference type="GO" id="GO:0051539">
    <property type="term" value="F:4 iron, 4 sulfur cluster binding"/>
    <property type="evidence" value="ECO:0007669"/>
    <property type="project" value="UniProtKB-KW"/>
</dbReference>
<keyword evidence="7" id="KW-0408">Iron</keyword>
<reference evidence="10 11" key="1">
    <citation type="submission" date="2019-03" db="EMBL/GenBank/DDBJ databases">
        <title>Genomic Encyclopedia of Type Strains, Phase IV (KMG-IV): sequencing the most valuable type-strain genomes for metagenomic binning, comparative biology and taxonomic classification.</title>
        <authorList>
            <person name="Goeker M."/>
        </authorList>
    </citation>
    <scope>NUCLEOTIDE SEQUENCE [LARGE SCALE GENOMIC DNA]</scope>
    <source>
        <strain evidence="10 11">LX-B</strain>
    </source>
</reference>
<dbReference type="CDD" id="cd01335">
    <property type="entry name" value="Radical_SAM"/>
    <property type="match status" value="1"/>
</dbReference>
<dbReference type="PROSITE" id="PS51918">
    <property type="entry name" value="RADICAL_SAM"/>
    <property type="match status" value="1"/>
</dbReference>
<dbReference type="Pfam" id="PF04055">
    <property type="entry name" value="Radical_SAM"/>
    <property type="match status" value="1"/>
</dbReference>
<comment type="caution">
    <text evidence="10">The sequence shown here is derived from an EMBL/GenBank/DDBJ whole genome shotgun (WGS) entry which is preliminary data.</text>
</comment>
<dbReference type="GO" id="GO:0016829">
    <property type="term" value="F:lyase activity"/>
    <property type="evidence" value="ECO:0007669"/>
    <property type="project" value="UniProtKB-KW"/>
</dbReference>
<keyword evidence="6" id="KW-0560">Oxidoreductase</keyword>
<dbReference type="InterPro" id="IPR013785">
    <property type="entry name" value="Aldolase_TIM"/>
</dbReference>
<proteinExistence type="inferred from homology"/>